<organism evidence="3 4">
    <name type="scientific">Glycomyces terrestris</name>
    <dbReference type="NCBI Taxonomy" id="2493553"/>
    <lineage>
        <taxon>Bacteria</taxon>
        <taxon>Bacillati</taxon>
        <taxon>Actinomycetota</taxon>
        <taxon>Actinomycetes</taxon>
        <taxon>Glycomycetales</taxon>
        <taxon>Glycomycetaceae</taxon>
        <taxon>Glycomyces</taxon>
    </lineage>
</organism>
<gene>
    <name evidence="3" type="ORF">EIW28_02235</name>
</gene>
<dbReference type="Proteomes" id="UP000277256">
    <property type="component" value="Unassembled WGS sequence"/>
</dbReference>
<dbReference type="Gene3D" id="2.40.10.10">
    <property type="entry name" value="Trypsin-like serine proteases"/>
    <property type="match status" value="2"/>
</dbReference>
<keyword evidence="4" id="KW-1185">Reference proteome</keyword>
<evidence type="ECO:0008006" key="5">
    <source>
        <dbReference type="Google" id="ProtNLM"/>
    </source>
</evidence>
<dbReference type="RefSeq" id="WP_125246085.1">
    <property type="nucleotide sequence ID" value="NZ_RSEB01000001.1"/>
</dbReference>
<evidence type="ECO:0000256" key="1">
    <source>
        <dbReference type="ARBA" id="ARBA00022729"/>
    </source>
</evidence>
<dbReference type="AlphaFoldDB" id="A0A426V462"/>
<dbReference type="InterPro" id="IPR050966">
    <property type="entry name" value="Glutamyl_endopeptidase"/>
</dbReference>
<evidence type="ECO:0000313" key="4">
    <source>
        <dbReference type="Proteomes" id="UP000277256"/>
    </source>
</evidence>
<dbReference type="EMBL" id="RSEB01000001">
    <property type="protein sequence ID" value="RRS01608.1"/>
    <property type="molecule type" value="Genomic_DNA"/>
</dbReference>
<dbReference type="InterPro" id="IPR043504">
    <property type="entry name" value="Peptidase_S1_PA_chymotrypsin"/>
</dbReference>
<name>A0A426V462_9ACTN</name>
<protein>
    <recommendedName>
        <fullName evidence="5">Peptidase</fullName>
    </recommendedName>
</protein>
<sequence length="320" mass="34779">MTAVFFAFAMTLAFVPAAANAAPETDADSRVSLISPTDEPRFQADDLDAYWTPERMASAKFPEVEETAPDLDAFQDLDLGETQLVEPVLPDSEFASPKIDHSYATGRIFYDDFNGDPSSCSASALASGNQSLVLTAAHCLYGPYDDPAGWSSNVVFVPGYDNGYEPNGTWTADYFTQTVLTSWADDGDVNRDVGMFLVNTNSSGQTLNQVVGGHGFATGQGYEVDLHTIGYPANHDNNEVQWHCWGQSESAGLFDDRIQMNCNFSHGASGGPWLLEYSASYPGLGLANGTQSTWRSSDGRNLSGYFDDVIWDFYTQMSAL</sequence>
<accession>A0A426V462</accession>
<evidence type="ECO:0000313" key="3">
    <source>
        <dbReference type="EMBL" id="RRS01608.1"/>
    </source>
</evidence>
<proteinExistence type="predicted"/>
<dbReference type="PANTHER" id="PTHR15462">
    <property type="entry name" value="SERINE PROTEASE"/>
    <property type="match status" value="1"/>
</dbReference>
<dbReference type="SUPFAM" id="SSF50494">
    <property type="entry name" value="Trypsin-like serine proteases"/>
    <property type="match status" value="1"/>
</dbReference>
<feature type="signal peptide" evidence="2">
    <location>
        <begin position="1"/>
        <end position="21"/>
    </location>
</feature>
<reference evidence="3 4" key="1">
    <citation type="submission" date="2018-12" db="EMBL/GenBank/DDBJ databases">
        <title>Glycomyces sp. YIM 121974 draft genome.</title>
        <authorList>
            <person name="Li Q."/>
        </authorList>
    </citation>
    <scope>NUCLEOTIDE SEQUENCE [LARGE SCALE GENOMIC DNA]</scope>
    <source>
        <strain evidence="3 4">YIM 121974</strain>
    </source>
</reference>
<evidence type="ECO:0000256" key="2">
    <source>
        <dbReference type="SAM" id="SignalP"/>
    </source>
</evidence>
<feature type="chain" id="PRO_5019439658" description="Peptidase" evidence="2">
    <location>
        <begin position="22"/>
        <end position="320"/>
    </location>
</feature>
<dbReference type="InterPro" id="IPR009003">
    <property type="entry name" value="Peptidase_S1_PA"/>
</dbReference>
<dbReference type="OrthoDB" id="5121599at2"/>
<comment type="caution">
    <text evidence="3">The sequence shown here is derived from an EMBL/GenBank/DDBJ whole genome shotgun (WGS) entry which is preliminary data.</text>
</comment>
<keyword evidence="1 2" id="KW-0732">Signal</keyword>